<feature type="domain" description="J" evidence="1">
    <location>
        <begin position="41"/>
        <end position="107"/>
    </location>
</feature>
<comment type="caution">
    <text evidence="2">The sequence shown here is derived from an EMBL/GenBank/DDBJ whole genome shotgun (WGS) entry which is preliminary data.</text>
</comment>
<dbReference type="STRING" id="59895.A0A118K686"/>
<dbReference type="Proteomes" id="UP000243975">
    <property type="component" value="Unassembled WGS sequence"/>
</dbReference>
<evidence type="ECO:0000259" key="1">
    <source>
        <dbReference type="PROSITE" id="PS50076"/>
    </source>
</evidence>
<dbReference type="PANTHER" id="PTHR45432">
    <property type="entry name" value="CHAPERONE PROTEIN DNAJ 11, CHLOROPLASTIC-LIKE"/>
    <property type="match status" value="1"/>
</dbReference>
<dbReference type="EMBL" id="LEKV01001024">
    <property type="protein sequence ID" value="KVI10303.1"/>
    <property type="molecule type" value="Genomic_DNA"/>
</dbReference>
<dbReference type="PANTHER" id="PTHR45432:SF2">
    <property type="entry name" value="CHAPERONE PROTEIN DNAJ 11, CHLOROPLASTIC"/>
    <property type="match status" value="1"/>
</dbReference>
<dbReference type="PROSITE" id="PS50076">
    <property type="entry name" value="DNAJ_2"/>
    <property type="match status" value="1"/>
</dbReference>
<name>A0A118K686_CYNCS</name>
<dbReference type="InterPro" id="IPR001623">
    <property type="entry name" value="DnaJ_domain"/>
</dbReference>
<dbReference type="AlphaFoldDB" id="A0A118K686"/>
<accession>A0A118K686</accession>
<evidence type="ECO:0000313" key="3">
    <source>
        <dbReference type="Proteomes" id="UP000243975"/>
    </source>
</evidence>
<gene>
    <name evidence="2" type="ORF">Ccrd_011298</name>
</gene>
<dbReference type="SMART" id="SM00271">
    <property type="entry name" value="DnaJ"/>
    <property type="match status" value="1"/>
</dbReference>
<sequence>MIAGISPLRLPPPNSNGSTSFHAVLKAKPVVEQAFRRRSENLYEVLRIGRNATTTEIKTAYRSLAKVYHPDALEFTSHGGDCDFIEIHKAYATLSDPEARAMYDLKWRRRSGMYSVVGKRPGFYAGGRRWETDQCW</sequence>
<dbReference type="OMA" id="RFSPGNC"/>
<evidence type="ECO:0000313" key="2">
    <source>
        <dbReference type="EMBL" id="KVI10303.1"/>
    </source>
</evidence>
<dbReference type="SUPFAM" id="SSF46565">
    <property type="entry name" value="Chaperone J-domain"/>
    <property type="match status" value="1"/>
</dbReference>
<keyword evidence="3" id="KW-1185">Reference proteome</keyword>
<dbReference type="Pfam" id="PF00226">
    <property type="entry name" value="DnaJ"/>
    <property type="match status" value="1"/>
</dbReference>
<dbReference type="PRINTS" id="PR00625">
    <property type="entry name" value="JDOMAIN"/>
</dbReference>
<organism evidence="2 3">
    <name type="scientific">Cynara cardunculus var. scolymus</name>
    <name type="common">Globe artichoke</name>
    <name type="synonym">Cynara scolymus</name>
    <dbReference type="NCBI Taxonomy" id="59895"/>
    <lineage>
        <taxon>Eukaryota</taxon>
        <taxon>Viridiplantae</taxon>
        <taxon>Streptophyta</taxon>
        <taxon>Embryophyta</taxon>
        <taxon>Tracheophyta</taxon>
        <taxon>Spermatophyta</taxon>
        <taxon>Magnoliopsida</taxon>
        <taxon>eudicotyledons</taxon>
        <taxon>Gunneridae</taxon>
        <taxon>Pentapetalae</taxon>
        <taxon>asterids</taxon>
        <taxon>campanulids</taxon>
        <taxon>Asterales</taxon>
        <taxon>Asteraceae</taxon>
        <taxon>Carduoideae</taxon>
        <taxon>Cardueae</taxon>
        <taxon>Carduinae</taxon>
        <taxon>Cynara</taxon>
    </lineage>
</organism>
<dbReference type="CDD" id="cd06257">
    <property type="entry name" value="DnaJ"/>
    <property type="match status" value="1"/>
</dbReference>
<dbReference type="Gramene" id="KVI10303">
    <property type="protein sequence ID" value="KVI10303"/>
    <property type="gene ID" value="Ccrd_011298"/>
</dbReference>
<protein>
    <submittedName>
        <fullName evidence="2">DnaJ domain-containing protein</fullName>
    </submittedName>
</protein>
<dbReference type="OrthoDB" id="445556at2759"/>
<dbReference type="PROSITE" id="PS00636">
    <property type="entry name" value="DNAJ_1"/>
    <property type="match status" value="1"/>
</dbReference>
<dbReference type="Gene3D" id="1.10.287.110">
    <property type="entry name" value="DnaJ domain"/>
    <property type="match status" value="1"/>
</dbReference>
<dbReference type="InterPro" id="IPR018253">
    <property type="entry name" value="DnaJ_domain_CS"/>
</dbReference>
<dbReference type="InterPro" id="IPR036869">
    <property type="entry name" value="J_dom_sf"/>
</dbReference>
<reference evidence="2 3" key="1">
    <citation type="journal article" date="2016" name="Sci. Rep.">
        <title>The genome sequence of the outbreeding globe artichoke constructed de novo incorporating a phase-aware low-pass sequencing strategy of F1 progeny.</title>
        <authorList>
            <person name="Scaglione D."/>
            <person name="Reyes-Chin-Wo S."/>
            <person name="Acquadro A."/>
            <person name="Froenicke L."/>
            <person name="Portis E."/>
            <person name="Beitel C."/>
            <person name="Tirone M."/>
            <person name="Mauro R."/>
            <person name="Lo Monaco A."/>
            <person name="Mauromicale G."/>
            <person name="Faccioli P."/>
            <person name="Cattivelli L."/>
            <person name="Rieseberg L."/>
            <person name="Michelmore R."/>
            <person name="Lanteri S."/>
        </authorList>
    </citation>
    <scope>NUCLEOTIDE SEQUENCE [LARGE SCALE GENOMIC DNA]</scope>
    <source>
        <strain evidence="2">2C</strain>
    </source>
</reference>
<proteinExistence type="predicted"/>